<keyword evidence="1" id="KW-1133">Transmembrane helix</keyword>
<evidence type="ECO:0000256" key="1">
    <source>
        <dbReference type="SAM" id="Phobius"/>
    </source>
</evidence>
<dbReference type="AlphaFoldDB" id="A0A927PZ95"/>
<dbReference type="EMBL" id="JACYXZ010000001">
    <property type="protein sequence ID" value="MBD8868710.1"/>
    <property type="molecule type" value="Genomic_DNA"/>
</dbReference>
<dbReference type="Proteomes" id="UP000616839">
    <property type="component" value="Unassembled WGS sequence"/>
</dbReference>
<feature type="transmembrane region" description="Helical" evidence="1">
    <location>
        <begin position="88"/>
        <end position="106"/>
    </location>
</feature>
<feature type="transmembrane region" description="Helical" evidence="1">
    <location>
        <begin position="296"/>
        <end position="317"/>
    </location>
</feature>
<feature type="transmembrane region" description="Helical" evidence="1">
    <location>
        <begin position="191"/>
        <end position="211"/>
    </location>
</feature>
<dbReference type="InterPro" id="IPR012429">
    <property type="entry name" value="HGSNAT_cat"/>
</dbReference>
<feature type="transmembrane region" description="Helical" evidence="1">
    <location>
        <begin position="162"/>
        <end position="179"/>
    </location>
</feature>
<feature type="domain" description="Heparan-alpha-glucosaminide N-acetyltransferase catalytic" evidence="2">
    <location>
        <begin position="2"/>
        <end position="210"/>
    </location>
</feature>
<comment type="caution">
    <text evidence="3">The sequence shown here is derived from an EMBL/GenBank/DDBJ whole genome shotgun (WGS) entry which is preliminary data.</text>
</comment>
<evidence type="ECO:0000313" key="3">
    <source>
        <dbReference type="EMBL" id="MBD8868710.1"/>
    </source>
</evidence>
<keyword evidence="1" id="KW-0812">Transmembrane</keyword>
<organism evidence="3 4">
    <name type="scientific">Nocardioides donggukensis</name>
    <dbReference type="NCBI Taxonomy" id="2774019"/>
    <lineage>
        <taxon>Bacteria</taxon>
        <taxon>Bacillati</taxon>
        <taxon>Actinomycetota</taxon>
        <taxon>Actinomycetes</taxon>
        <taxon>Propionibacteriales</taxon>
        <taxon>Nocardioidaceae</taxon>
        <taxon>Nocardioides</taxon>
    </lineage>
</organism>
<feature type="transmembrane region" description="Helical" evidence="1">
    <location>
        <begin position="113"/>
        <end position="131"/>
    </location>
</feature>
<dbReference type="Pfam" id="PF07786">
    <property type="entry name" value="HGSNAT_cat"/>
    <property type="match status" value="1"/>
</dbReference>
<evidence type="ECO:0000313" key="4">
    <source>
        <dbReference type="Proteomes" id="UP000616839"/>
    </source>
</evidence>
<feature type="transmembrane region" description="Helical" evidence="1">
    <location>
        <begin position="268"/>
        <end position="289"/>
    </location>
</feature>
<feature type="transmembrane region" description="Helical" evidence="1">
    <location>
        <begin position="61"/>
        <end position="82"/>
    </location>
</feature>
<gene>
    <name evidence="3" type="ORF">IE331_03635</name>
</gene>
<protein>
    <submittedName>
        <fullName evidence="3">DUF1624 domain-containing protein</fullName>
    </submittedName>
</protein>
<keyword evidence="4" id="KW-1185">Reference proteome</keyword>
<name>A0A927PZ95_9ACTN</name>
<evidence type="ECO:0000259" key="2">
    <source>
        <dbReference type="Pfam" id="PF07786"/>
    </source>
</evidence>
<reference evidence="3" key="1">
    <citation type="submission" date="2020-09" db="EMBL/GenBank/DDBJ databases">
        <title>Nocardioides sp. strain MJB4 16S ribosomal RNA gene Genome sequencing and assembly.</title>
        <authorList>
            <person name="Kim I."/>
        </authorList>
    </citation>
    <scope>NUCLEOTIDE SEQUENCE</scope>
    <source>
        <strain evidence="3">MJB4</strain>
    </source>
</reference>
<sequence length="373" mass="38605">MALLGMVGTHLLDQRDPLTGELALGQALAGGRASALFAVLAGVTLALATGRRTPPRGRERVAASAGLVVRALLIAAVGLLLAEAESGLAVILTYYGLLFLLGLPFVGLGARALLGLAAVWTVVTPVLSHLVRPELPERGFSSPQLEQLAEPGRLVSELAFTGYYPVVPWLAYLLAGMALGRMDLSRRRLQAALAVGGGAVAVAATVVSHALTRRADVTQALLAEPPSAGTGPELLDRISTGLAGTTPTGGAWQWLLVVAPHSGTPFDIAQTIGSALLVVGLCLLVVGSLPAVAERAVAVLFGAGTMTLSLYSLHVLMRTPEVWPREQPGAFWLHAVVLLGIGAWFAAWRQRGPLERVVGGLAGAAVSGLSPRR</sequence>
<keyword evidence="1" id="KW-0472">Membrane</keyword>
<feature type="transmembrane region" description="Helical" evidence="1">
    <location>
        <begin position="27"/>
        <end position="49"/>
    </location>
</feature>
<feature type="transmembrane region" description="Helical" evidence="1">
    <location>
        <begin position="329"/>
        <end position="348"/>
    </location>
</feature>
<accession>A0A927PZ95</accession>
<proteinExistence type="predicted"/>